<evidence type="ECO:0000313" key="10">
    <source>
        <dbReference type="Proteomes" id="UP000198253"/>
    </source>
</evidence>
<dbReference type="PROSITE" id="PS50893">
    <property type="entry name" value="ABC_TRANSPORTER_2"/>
    <property type="match status" value="1"/>
</dbReference>
<dbReference type="GO" id="GO:0015421">
    <property type="term" value="F:ABC-type oligopeptide transporter activity"/>
    <property type="evidence" value="ECO:0007669"/>
    <property type="project" value="TreeGrafter"/>
</dbReference>
<feature type="domain" description="ABC transmembrane type-1" evidence="8">
    <location>
        <begin position="30"/>
        <end position="309"/>
    </location>
</feature>
<dbReference type="GO" id="GO:0005886">
    <property type="term" value="C:plasma membrane"/>
    <property type="evidence" value="ECO:0007669"/>
    <property type="project" value="UniProtKB-SubCell"/>
</dbReference>
<keyword evidence="3 6" id="KW-1133">Transmembrane helix</keyword>
<keyword evidence="2 6" id="KW-0812">Transmembrane</keyword>
<keyword evidence="4 6" id="KW-0472">Membrane</keyword>
<feature type="transmembrane region" description="Helical" evidence="6">
    <location>
        <begin position="124"/>
        <end position="146"/>
    </location>
</feature>
<feature type="domain" description="ABC transporter" evidence="7">
    <location>
        <begin position="327"/>
        <end position="589"/>
    </location>
</feature>
<dbReference type="InterPro" id="IPR003439">
    <property type="entry name" value="ABC_transporter-like_ATP-bd"/>
</dbReference>
<dbReference type="InParanoid" id="A0A1C4ZJE1"/>
<evidence type="ECO:0000256" key="3">
    <source>
        <dbReference type="ARBA" id="ARBA00022989"/>
    </source>
</evidence>
<dbReference type="SUPFAM" id="SSF90123">
    <property type="entry name" value="ABC transporter transmembrane region"/>
    <property type="match status" value="1"/>
</dbReference>
<reference evidence="10" key="1">
    <citation type="submission" date="2016-06" db="EMBL/GenBank/DDBJ databases">
        <authorList>
            <person name="Varghese N."/>
            <person name="Submissions Spin"/>
        </authorList>
    </citation>
    <scope>NUCLEOTIDE SEQUENCE [LARGE SCALE GENOMIC DNA]</scope>
    <source>
        <strain evidence="10">DSM 43816</strain>
    </source>
</reference>
<evidence type="ECO:0000313" key="9">
    <source>
        <dbReference type="EMBL" id="SCF33032.1"/>
    </source>
</evidence>
<feature type="compositionally biased region" description="Polar residues" evidence="5">
    <location>
        <begin position="485"/>
        <end position="494"/>
    </location>
</feature>
<name>A0A1C4ZJE1_MICEC</name>
<dbReference type="PANTHER" id="PTHR43394:SF1">
    <property type="entry name" value="ATP-BINDING CASSETTE SUB-FAMILY B MEMBER 10, MITOCHONDRIAL"/>
    <property type="match status" value="1"/>
</dbReference>
<feature type="transmembrane region" description="Helical" evidence="6">
    <location>
        <begin position="152"/>
        <end position="181"/>
    </location>
</feature>
<protein>
    <submittedName>
        <fullName evidence="9">Putative ABC transport system ATP-binding protein</fullName>
    </submittedName>
</protein>
<evidence type="ECO:0000256" key="2">
    <source>
        <dbReference type="ARBA" id="ARBA00022692"/>
    </source>
</evidence>
<evidence type="ECO:0000256" key="4">
    <source>
        <dbReference type="ARBA" id="ARBA00023136"/>
    </source>
</evidence>
<dbReference type="InterPro" id="IPR017871">
    <property type="entry name" value="ABC_transporter-like_CS"/>
</dbReference>
<dbReference type="Gene3D" id="1.20.1560.10">
    <property type="entry name" value="ABC transporter type 1, transmembrane domain"/>
    <property type="match status" value="1"/>
</dbReference>
<evidence type="ECO:0000259" key="7">
    <source>
        <dbReference type="PROSITE" id="PS50893"/>
    </source>
</evidence>
<dbReference type="EMBL" id="LT607413">
    <property type="protein sequence ID" value="SCF33032.1"/>
    <property type="molecule type" value="Genomic_DNA"/>
</dbReference>
<dbReference type="InterPro" id="IPR011527">
    <property type="entry name" value="ABC1_TM_dom"/>
</dbReference>
<dbReference type="SUPFAM" id="SSF52540">
    <property type="entry name" value="P-loop containing nucleoside triphosphate hydrolases"/>
    <property type="match status" value="1"/>
</dbReference>
<comment type="subcellular location">
    <subcellularLocation>
        <location evidence="1">Cell membrane</location>
        <topology evidence="1">Multi-pass membrane protein</topology>
    </subcellularLocation>
</comment>
<evidence type="ECO:0000256" key="1">
    <source>
        <dbReference type="ARBA" id="ARBA00004651"/>
    </source>
</evidence>
<gene>
    <name evidence="9" type="ORF">GA0070618_5343</name>
</gene>
<dbReference type="InterPro" id="IPR036640">
    <property type="entry name" value="ABC1_TM_sf"/>
</dbReference>
<feature type="transmembrane region" description="Helical" evidence="6">
    <location>
        <begin position="28"/>
        <end position="53"/>
    </location>
</feature>
<feature type="region of interest" description="Disordered" evidence="5">
    <location>
        <begin position="434"/>
        <end position="453"/>
    </location>
</feature>
<evidence type="ECO:0000256" key="5">
    <source>
        <dbReference type="SAM" id="MobiDB-lite"/>
    </source>
</evidence>
<evidence type="ECO:0000259" key="8">
    <source>
        <dbReference type="PROSITE" id="PS50929"/>
    </source>
</evidence>
<dbReference type="Pfam" id="PF00005">
    <property type="entry name" value="ABC_tran"/>
    <property type="match status" value="1"/>
</dbReference>
<dbReference type="Proteomes" id="UP000198253">
    <property type="component" value="Chromosome I"/>
</dbReference>
<keyword evidence="9" id="KW-0067">ATP-binding</keyword>
<dbReference type="Pfam" id="PF00664">
    <property type="entry name" value="ABC_membrane"/>
    <property type="match status" value="1"/>
</dbReference>
<dbReference type="InterPro" id="IPR027417">
    <property type="entry name" value="P-loop_NTPase"/>
</dbReference>
<accession>A0A1C4ZJE1</accession>
<evidence type="ECO:0000256" key="6">
    <source>
        <dbReference type="SAM" id="Phobius"/>
    </source>
</evidence>
<dbReference type="Gene3D" id="3.40.50.300">
    <property type="entry name" value="P-loop containing nucleotide triphosphate hydrolases"/>
    <property type="match status" value="1"/>
</dbReference>
<dbReference type="PROSITE" id="PS50929">
    <property type="entry name" value="ABC_TM1F"/>
    <property type="match status" value="1"/>
</dbReference>
<keyword evidence="10" id="KW-1185">Reference proteome</keyword>
<dbReference type="PANTHER" id="PTHR43394">
    <property type="entry name" value="ATP-DEPENDENT PERMEASE MDL1, MITOCHONDRIAL"/>
    <property type="match status" value="1"/>
</dbReference>
<sequence>MNGEPSADDHATATGLLRRAVRRHLGRLSATLALLCVHQAAEALVPVAIGLIIDRAVATGDSSALTASIAGLGLLFVVIALAWRFGAAHGLRAMEREAHLLRVEISRLILDPRDHRTGMRDGELLAVASTDVTAMATVIRAVSMAASASTALAVSCIALLVIDAPFGLGVLVGAVIVVTVLQRLAPLLTRRGIVQQTTMSATTALATDLLHGVRVLHGLGAQGNASRRYAQASARQLAATVHTANVKGLHQGLTVLVSGLYLAGVTAAAGWLAVRGRITVGELIAVVGLAQFAAEPLQRLGFCVQLHAGARASAQRIARVLAAAPTIRPGDRTPLPHAETRLALDAVSYRTLERLTLAVHADETLGVVTDDPGDADALLMLLSGRVPRHEYTGTVTIDGVPAEQLDLDAARATVLVEPHRVALFDGTLRSNLLPGHRSWTTSSGRDSAAPAVDDGQHRLATAIRAAAADDVVAGHPDELDRPLTGQGTNLSGGQRQRVGLARALAADPPVLVLHEPTTSVDPVTESLIADGLAQARQGGSRSTVVVTTSPTLLNATHRVVVIRAGRLVAEGTHADLVATEPAYREAVLR</sequence>
<feature type="region of interest" description="Disordered" evidence="5">
    <location>
        <begin position="475"/>
        <end position="494"/>
    </location>
</feature>
<keyword evidence="9" id="KW-0547">Nucleotide-binding</keyword>
<dbReference type="PROSITE" id="PS00211">
    <property type="entry name" value="ABC_TRANSPORTER_1"/>
    <property type="match status" value="1"/>
</dbReference>
<dbReference type="AlphaFoldDB" id="A0A1C4ZJE1"/>
<dbReference type="GO" id="GO:0016887">
    <property type="term" value="F:ATP hydrolysis activity"/>
    <property type="evidence" value="ECO:0007669"/>
    <property type="project" value="InterPro"/>
</dbReference>
<feature type="transmembrane region" description="Helical" evidence="6">
    <location>
        <begin position="65"/>
        <end position="86"/>
    </location>
</feature>
<dbReference type="GO" id="GO:0005524">
    <property type="term" value="F:ATP binding"/>
    <property type="evidence" value="ECO:0007669"/>
    <property type="project" value="UniProtKB-KW"/>
</dbReference>
<dbReference type="CDD" id="cd07346">
    <property type="entry name" value="ABC_6TM_exporters"/>
    <property type="match status" value="1"/>
</dbReference>
<organism evidence="9 10">
    <name type="scientific">Micromonospora echinospora</name>
    <name type="common">Micromonospora purpurea</name>
    <dbReference type="NCBI Taxonomy" id="1877"/>
    <lineage>
        <taxon>Bacteria</taxon>
        <taxon>Bacillati</taxon>
        <taxon>Actinomycetota</taxon>
        <taxon>Actinomycetes</taxon>
        <taxon>Micromonosporales</taxon>
        <taxon>Micromonosporaceae</taxon>
        <taxon>Micromonospora</taxon>
    </lineage>
</organism>
<feature type="transmembrane region" description="Helical" evidence="6">
    <location>
        <begin position="253"/>
        <end position="274"/>
    </location>
</feature>
<proteinExistence type="predicted"/>
<dbReference type="RefSeq" id="WP_231931462.1">
    <property type="nucleotide sequence ID" value="NZ_LT607413.1"/>
</dbReference>
<dbReference type="InterPro" id="IPR039421">
    <property type="entry name" value="Type_1_exporter"/>
</dbReference>